<dbReference type="PANTHER" id="PTHR12993:SF28">
    <property type="entry name" value="LMBE FAMILY PROTEIN"/>
    <property type="match status" value="1"/>
</dbReference>
<organism evidence="2 3">
    <name type="scientific">Nocardioides albidus</name>
    <dbReference type="NCBI Taxonomy" id="1517589"/>
    <lineage>
        <taxon>Bacteria</taxon>
        <taxon>Bacillati</taxon>
        <taxon>Actinomycetota</taxon>
        <taxon>Actinomycetes</taxon>
        <taxon>Propionibacteriales</taxon>
        <taxon>Nocardioidaceae</taxon>
        <taxon>Nocardioides</taxon>
    </lineage>
</organism>
<dbReference type="AlphaFoldDB" id="A0A5C4VZ87"/>
<dbReference type="GO" id="GO:0016811">
    <property type="term" value="F:hydrolase activity, acting on carbon-nitrogen (but not peptide) bonds, in linear amides"/>
    <property type="evidence" value="ECO:0007669"/>
    <property type="project" value="TreeGrafter"/>
</dbReference>
<keyword evidence="1" id="KW-0862">Zinc</keyword>
<keyword evidence="3" id="KW-1185">Reference proteome</keyword>
<dbReference type="SUPFAM" id="SSF102588">
    <property type="entry name" value="LmbE-like"/>
    <property type="match status" value="1"/>
</dbReference>
<dbReference type="EMBL" id="VDMP01000022">
    <property type="protein sequence ID" value="TNM41267.1"/>
    <property type="molecule type" value="Genomic_DNA"/>
</dbReference>
<dbReference type="Pfam" id="PF02585">
    <property type="entry name" value="PIG-L"/>
    <property type="match status" value="1"/>
</dbReference>
<sequence length="250" mass="27037">MAETPTPLEPLDETWERALCVVAHPDDMEFGAAAAVARWTGQGKSVVYCMVTSGEAGIDGLDPDSCRGVREAEQVRSAEIVGVEVVDFLRQPDGILEYGVALREVIAAEVRRHRPDIVITGNFRDTWGGRNLNQADHIAVGRAVLDAVRDAGNRWVFADQLGGSEGLEPWGGVREVWAFGSPQSGHAVDTTATFDIGVESLKAHAAYIDGLGWENWDPREFLEGMSRAAGSRLGVAFAAPFEVFPMGWGE</sequence>
<dbReference type="InterPro" id="IPR003737">
    <property type="entry name" value="GlcNAc_PI_deacetylase-related"/>
</dbReference>
<reference evidence="2 3" key="1">
    <citation type="journal article" date="2016" name="Int. J. Syst. Evol. Microbiol.">
        <title>Nocardioides albidus sp. nov., an actinobacterium isolated from garden soil.</title>
        <authorList>
            <person name="Singh H."/>
            <person name="Du J."/>
            <person name="Trinh H."/>
            <person name="Won K."/>
            <person name="Yang J.E."/>
            <person name="Yin C."/>
            <person name="Kook M."/>
            <person name="Yi T.H."/>
        </authorList>
    </citation>
    <scope>NUCLEOTIDE SEQUENCE [LARGE SCALE GENOMIC DNA]</scope>
    <source>
        <strain evidence="2 3">CCTCC AB 2015297</strain>
    </source>
</reference>
<protein>
    <submittedName>
        <fullName evidence="2">PIG-L family deacetylase</fullName>
    </submittedName>
</protein>
<comment type="caution">
    <text evidence="2">The sequence shown here is derived from an EMBL/GenBank/DDBJ whole genome shotgun (WGS) entry which is preliminary data.</text>
</comment>
<dbReference type="Gene3D" id="3.40.50.10320">
    <property type="entry name" value="LmbE-like"/>
    <property type="match status" value="1"/>
</dbReference>
<accession>A0A5C4VZ87</accession>
<dbReference type="OrthoDB" id="3514174at2"/>
<dbReference type="GO" id="GO:0016137">
    <property type="term" value="P:glycoside metabolic process"/>
    <property type="evidence" value="ECO:0007669"/>
    <property type="project" value="UniProtKB-ARBA"/>
</dbReference>
<evidence type="ECO:0000313" key="2">
    <source>
        <dbReference type="EMBL" id="TNM41267.1"/>
    </source>
</evidence>
<evidence type="ECO:0000256" key="1">
    <source>
        <dbReference type="ARBA" id="ARBA00022833"/>
    </source>
</evidence>
<name>A0A5C4VZ87_9ACTN</name>
<dbReference type="Proteomes" id="UP000313231">
    <property type="component" value="Unassembled WGS sequence"/>
</dbReference>
<evidence type="ECO:0000313" key="3">
    <source>
        <dbReference type="Proteomes" id="UP000313231"/>
    </source>
</evidence>
<dbReference type="PANTHER" id="PTHR12993">
    <property type="entry name" value="N-ACETYLGLUCOSAMINYL-PHOSPHATIDYLINOSITOL DE-N-ACETYLASE-RELATED"/>
    <property type="match status" value="1"/>
</dbReference>
<proteinExistence type="predicted"/>
<gene>
    <name evidence="2" type="ORF">FHP29_09755</name>
</gene>
<dbReference type="RefSeq" id="WP_139622662.1">
    <property type="nucleotide sequence ID" value="NZ_VDMP01000022.1"/>
</dbReference>
<dbReference type="InterPro" id="IPR024078">
    <property type="entry name" value="LmbE-like_dom_sf"/>
</dbReference>